<organism evidence="1 2">
    <name type="scientific">Bacillus thermotolerans</name>
    <name type="common">Quasibacillus thermotolerans</name>
    <dbReference type="NCBI Taxonomy" id="1221996"/>
    <lineage>
        <taxon>Bacteria</taxon>
        <taxon>Bacillati</taxon>
        <taxon>Bacillota</taxon>
        <taxon>Bacilli</taxon>
        <taxon>Bacillales</taxon>
        <taxon>Bacillaceae</taxon>
        <taxon>Bacillus</taxon>
    </lineage>
</organism>
<dbReference type="Proteomes" id="UP000031563">
    <property type="component" value="Unassembled WGS sequence"/>
</dbReference>
<proteinExistence type="predicted"/>
<comment type="caution">
    <text evidence="1">The sequence shown here is derived from an EMBL/GenBank/DDBJ whole genome shotgun (WGS) entry which is preliminary data.</text>
</comment>
<protein>
    <submittedName>
        <fullName evidence="1">Uncharacterized protein</fullName>
    </submittedName>
</protein>
<keyword evidence="2" id="KW-1185">Reference proteome</keyword>
<name>A0A0F5HML7_BACTR</name>
<dbReference type="STRING" id="1221996.QY95_03882"/>
<dbReference type="EMBL" id="JWIR02000083">
    <property type="protein sequence ID" value="KKB34531.1"/>
    <property type="molecule type" value="Genomic_DNA"/>
</dbReference>
<reference evidence="1" key="1">
    <citation type="submission" date="2015-02" db="EMBL/GenBank/DDBJ databases">
        <title>Genome Assembly of Bacillaceae bacterium MTCC 8252.</title>
        <authorList>
            <person name="Verma A."/>
            <person name="Khatri I."/>
            <person name="Mual P."/>
            <person name="Subramanian S."/>
            <person name="Krishnamurthi S."/>
        </authorList>
    </citation>
    <scope>NUCLEOTIDE SEQUENCE [LARGE SCALE GENOMIC DNA]</scope>
    <source>
        <strain evidence="1">MTCC 8252</strain>
    </source>
</reference>
<accession>A0A0F5HML7</accession>
<dbReference type="AlphaFoldDB" id="A0A0F5HML7"/>
<sequence length="46" mass="5548">MRNAFFEGSFRYNTGKLPSHNILLICKVHFLFYFFDDDFSFFGQMV</sequence>
<evidence type="ECO:0000313" key="1">
    <source>
        <dbReference type="EMBL" id="KKB34531.1"/>
    </source>
</evidence>
<gene>
    <name evidence="1" type="ORF">QY95_03882</name>
</gene>
<evidence type="ECO:0000313" key="2">
    <source>
        <dbReference type="Proteomes" id="UP000031563"/>
    </source>
</evidence>